<dbReference type="AlphaFoldDB" id="A0A2S0NDU3"/>
<dbReference type="Proteomes" id="UP000237889">
    <property type="component" value="Chromosome"/>
</dbReference>
<name>A0A2S0NDU3_9HYPH</name>
<accession>A0A2S0NDU3</accession>
<dbReference type="EMBL" id="CP027668">
    <property type="protein sequence ID" value="AVO46325.1"/>
    <property type="molecule type" value="Genomic_DNA"/>
</dbReference>
<dbReference type="OrthoDB" id="9805176at2"/>
<reference evidence="1 2" key="1">
    <citation type="submission" date="2018-03" db="EMBL/GenBank/DDBJ databases">
        <title>Genome sequencing of Phreatobacter sp.</title>
        <authorList>
            <person name="Kim S.-J."/>
            <person name="Heo J."/>
            <person name="Kwon S.-W."/>
        </authorList>
    </citation>
    <scope>NUCLEOTIDE SEQUENCE [LARGE SCALE GENOMIC DNA]</scope>
    <source>
        <strain evidence="1 2">S-12</strain>
    </source>
</reference>
<dbReference type="Pfam" id="PF14196">
    <property type="entry name" value="ATC_hydrolase"/>
    <property type="match status" value="1"/>
</dbReference>
<sequence>MTAASTAPAHPAGLSMIEKRRIEAEILKHVYEQLKESHGVEVARSTIGEAVRRSALEQAARFAAQSPEGPSLQGFIDMQPLWTAEGALTVEEIGRTETTYAFNVVRCRYSEMYKAMGLGEIGALLSCQRDGTFCEGYDPKLKLERTQTIMQGASHCDFRFTYEADTSAA</sequence>
<keyword evidence="1" id="KW-0378">Hydrolase</keyword>
<dbReference type="GO" id="GO:0016787">
    <property type="term" value="F:hydrolase activity"/>
    <property type="evidence" value="ECO:0007669"/>
    <property type="project" value="UniProtKB-KW"/>
</dbReference>
<protein>
    <submittedName>
        <fullName evidence="1">2-amino-thiazoline-4-carboxylic acid hydrolase</fullName>
    </submittedName>
</protein>
<evidence type="ECO:0000313" key="2">
    <source>
        <dbReference type="Proteomes" id="UP000237889"/>
    </source>
</evidence>
<keyword evidence="2" id="KW-1185">Reference proteome</keyword>
<dbReference type="InterPro" id="IPR026002">
    <property type="entry name" value="ATC_hydrolase-like"/>
</dbReference>
<gene>
    <name evidence="1" type="ORF">C6569_15385</name>
</gene>
<evidence type="ECO:0000313" key="1">
    <source>
        <dbReference type="EMBL" id="AVO46325.1"/>
    </source>
</evidence>
<organism evidence="1 2">
    <name type="scientific">Phreatobacter cathodiphilus</name>
    <dbReference type="NCBI Taxonomy" id="1868589"/>
    <lineage>
        <taxon>Bacteria</taxon>
        <taxon>Pseudomonadati</taxon>
        <taxon>Pseudomonadota</taxon>
        <taxon>Alphaproteobacteria</taxon>
        <taxon>Hyphomicrobiales</taxon>
        <taxon>Phreatobacteraceae</taxon>
        <taxon>Phreatobacter</taxon>
    </lineage>
</organism>
<dbReference type="RefSeq" id="WP_106749666.1">
    <property type="nucleotide sequence ID" value="NZ_CP027668.1"/>
</dbReference>
<dbReference type="KEGG" id="phr:C6569_15385"/>
<proteinExistence type="predicted"/>